<sequence length="75" mass="8792">MSRFLLIDGTNKGKFVEAEYSHPYQDHFLFHEGIEENYYLYPFKSNDGNTYFIGSVMEHKPGTIEKLIHGYIGQK</sequence>
<organism evidence="1 2">
    <name type="scientific">Erwinia typographi</name>
    <dbReference type="NCBI Taxonomy" id="371042"/>
    <lineage>
        <taxon>Bacteria</taxon>
        <taxon>Pseudomonadati</taxon>
        <taxon>Pseudomonadota</taxon>
        <taxon>Gammaproteobacteria</taxon>
        <taxon>Enterobacterales</taxon>
        <taxon>Erwiniaceae</taxon>
        <taxon>Erwinia</taxon>
    </lineage>
</organism>
<protein>
    <submittedName>
        <fullName evidence="1">Uncharacterized protein</fullName>
    </submittedName>
</protein>
<evidence type="ECO:0000313" key="1">
    <source>
        <dbReference type="EMBL" id="KGT91896.1"/>
    </source>
</evidence>
<dbReference type="RefSeq" id="WP_034894582.1">
    <property type="nucleotide sequence ID" value="NZ_JRUQ01000042.1"/>
</dbReference>
<name>A0A0A3Z2N9_9GAMM</name>
<proteinExistence type="predicted"/>
<comment type="caution">
    <text evidence="1">The sequence shown here is derived from an EMBL/GenBank/DDBJ whole genome shotgun (WGS) entry which is preliminary data.</text>
</comment>
<evidence type="ECO:0000313" key="2">
    <source>
        <dbReference type="Proteomes" id="UP000030351"/>
    </source>
</evidence>
<gene>
    <name evidence="1" type="ORF">NG99_15110</name>
</gene>
<dbReference type="AlphaFoldDB" id="A0A0A3Z2N9"/>
<reference evidence="1 2" key="1">
    <citation type="submission" date="2014-10" db="EMBL/GenBank/DDBJ databases">
        <title>Genome sequence of Erwinia typographi M043b.</title>
        <authorList>
            <person name="Chan K.-G."/>
            <person name="Tan W.-S."/>
        </authorList>
    </citation>
    <scope>NUCLEOTIDE SEQUENCE [LARGE SCALE GENOMIC DNA]</scope>
    <source>
        <strain evidence="1 2">M043b</strain>
    </source>
</reference>
<keyword evidence="2" id="KW-1185">Reference proteome</keyword>
<dbReference type="Proteomes" id="UP000030351">
    <property type="component" value="Unassembled WGS sequence"/>
</dbReference>
<dbReference type="EMBL" id="JRUQ01000042">
    <property type="protein sequence ID" value="KGT91896.1"/>
    <property type="molecule type" value="Genomic_DNA"/>
</dbReference>
<accession>A0A0A3Z2N9</accession>